<keyword evidence="3" id="KW-1185">Reference proteome</keyword>
<feature type="region of interest" description="Disordered" evidence="1">
    <location>
        <begin position="831"/>
        <end position="918"/>
    </location>
</feature>
<feature type="region of interest" description="Disordered" evidence="1">
    <location>
        <begin position="617"/>
        <end position="642"/>
    </location>
</feature>
<comment type="caution">
    <text evidence="2">The sequence shown here is derived from an EMBL/GenBank/DDBJ whole genome shotgun (WGS) entry which is preliminary data.</text>
</comment>
<proteinExistence type="predicted"/>
<feature type="compositionally biased region" description="Polar residues" evidence="1">
    <location>
        <begin position="119"/>
        <end position="128"/>
    </location>
</feature>
<feature type="region of interest" description="Disordered" evidence="1">
    <location>
        <begin position="236"/>
        <end position="263"/>
    </location>
</feature>
<reference evidence="2" key="1">
    <citation type="submission" date="2019-07" db="EMBL/GenBank/DDBJ databases">
        <title>Hyphodiscus hymeniophilus genome sequencing and assembly.</title>
        <authorList>
            <person name="Kramer G."/>
            <person name="Nodwell J."/>
        </authorList>
    </citation>
    <scope>NUCLEOTIDE SEQUENCE</scope>
    <source>
        <strain evidence="2">ATCC 34498</strain>
    </source>
</reference>
<feature type="region of interest" description="Disordered" evidence="1">
    <location>
        <begin position="186"/>
        <end position="209"/>
    </location>
</feature>
<feature type="compositionally biased region" description="Polar residues" evidence="1">
    <location>
        <begin position="95"/>
        <end position="106"/>
    </location>
</feature>
<feature type="compositionally biased region" description="Basic and acidic residues" evidence="1">
    <location>
        <begin position="748"/>
        <end position="767"/>
    </location>
</feature>
<accession>A0A9P6VRU4</accession>
<evidence type="ECO:0000256" key="1">
    <source>
        <dbReference type="SAM" id="MobiDB-lite"/>
    </source>
</evidence>
<dbReference type="Proteomes" id="UP000785200">
    <property type="component" value="Unassembled WGS sequence"/>
</dbReference>
<feature type="region of interest" description="Disordered" evidence="1">
    <location>
        <begin position="86"/>
        <end position="129"/>
    </location>
</feature>
<feature type="compositionally biased region" description="Polar residues" evidence="1">
    <location>
        <begin position="561"/>
        <end position="572"/>
    </location>
</feature>
<sequence length="1048" mass="115809">MKYDAIREHDGVQDDDHDMRLEACNAPSVGNGHAAPECPLFLAHDTENGDDNTSCELSPTGFGHYLLNSITSRSTRTTASYEIVEEEDFEDRGDSPTSTGAAGQSSLPLRTPRPRPIENSRTLSSTTREPIVRTASGRSVLRHPTPDLQVLRGAYTGNVQLLERTAERLSMTSSIDDAIRELHVEQKRHDSRKSSLMSSPDLPLTRQFSNGSIVDTNNIARSGGYSPAAFMMSPKGSFTAGSGGGRPTSKSSRYGARPEPEMEGRPLDSFVGLSMPEPTSPFLSRSASIAEQDESSNTVTRPVVDLLDVNTKLEGDKLVPSLEEELPITQAATNTFDHVQMEFEGFDGVHSTNQQVVEDCESENSQRGVTPGDRQSVAGSDVNSQRRVSSGNRPQTYADPSTGQQMVYYPAPVPMMLNLPQKLSKLPSSMARNKRRSQVLSSIPQNARQSAIWLPDVLETEDEPELQENDETQHLEYVPQHQRMSMGGRRLTQDIQHLPPQLRANAFFELPGPNQVVEMKEQSAVATLDSILDASAHAPVTAFTDHAFAGHLGAEVYGRSNMRNSKSSSQLLQPDGLPKRRTSSFDLLRGRRASSSDLLESENEKRANTISDIRAGKIIRDPLDEEDDETSPLAASEADDQEDEIEEMYHGAPTTLLAELQLRKQQAKNRTRPVASAYPNGIRSTLMELDAVAQVEQRSRKQKRIHLAWEDPDQVEEDDMDDDEEVPLALLYAKKSQIQEPNRPMGLMERRDMEDNEPLSRRRDRLQGRPPAMMPRASTMMNLHTNAPEVEGETLAQRVLRLKGEESPGIGLPATRPVSGDFASEMMSQFGGDLVEPKGKGKEIPAAAEEDETLGQRRKRLQAEREARAVEVGNNDEAQERPKMQSRRSMADLLSAHPAAGASRVPSYSKGPSNNGLLGLHEREKLQRASTMFNLDASQLPTRQANAGMYDGHGGILPPQSQMQRQSSYNLFPQPNLGMGYNAFGNQMMMPFVNPYTMGGMPMNGMNGMGYVQNPMAAMNMNMMQMAAEPLNQGQSDMVERWRQSVMQ</sequence>
<evidence type="ECO:0000313" key="2">
    <source>
        <dbReference type="EMBL" id="KAG0653075.1"/>
    </source>
</evidence>
<protein>
    <submittedName>
        <fullName evidence="2">Uncharacterized protein</fullName>
    </submittedName>
</protein>
<name>A0A9P6VRU4_9HELO</name>
<feature type="region of interest" description="Disordered" evidence="1">
    <location>
        <begin position="561"/>
        <end position="583"/>
    </location>
</feature>
<dbReference type="OrthoDB" id="5288142at2759"/>
<feature type="region of interest" description="Disordered" evidence="1">
    <location>
        <begin position="742"/>
        <end position="776"/>
    </location>
</feature>
<organism evidence="2 3">
    <name type="scientific">Hyphodiscus hymeniophilus</name>
    <dbReference type="NCBI Taxonomy" id="353542"/>
    <lineage>
        <taxon>Eukaryota</taxon>
        <taxon>Fungi</taxon>
        <taxon>Dikarya</taxon>
        <taxon>Ascomycota</taxon>
        <taxon>Pezizomycotina</taxon>
        <taxon>Leotiomycetes</taxon>
        <taxon>Helotiales</taxon>
        <taxon>Hyphodiscaceae</taxon>
        <taxon>Hyphodiscus</taxon>
    </lineage>
</organism>
<evidence type="ECO:0000313" key="3">
    <source>
        <dbReference type="Proteomes" id="UP000785200"/>
    </source>
</evidence>
<dbReference type="EMBL" id="VNKQ01000002">
    <property type="protein sequence ID" value="KAG0653075.1"/>
    <property type="molecule type" value="Genomic_DNA"/>
</dbReference>
<dbReference type="AlphaFoldDB" id="A0A9P6VRU4"/>
<feature type="region of interest" description="Disordered" evidence="1">
    <location>
        <begin position="363"/>
        <end position="405"/>
    </location>
</feature>
<gene>
    <name evidence="2" type="ORF">D0Z07_0740</name>
</gene>
<feature type="compositionally biased region" description="Polar residues" evidence="1">
    <location>
        <begin position="377"/>
        <end position="405"/>
    </location>
</feature>